<dbReference type="Proteomes" id="UP000240357">
    <property type="component" value="Unassembled WGS sequence"/>
</dbReference>
<organism evidence="1 2">
    <name type="scientific">Adhaeribacter arboris</name>
    <dbReference type="NCBI Taxonomy" id="2072846"/>
    <lineage>
        <taxon>Bacteria</taxon>
        <taxon>Pseudomonadati</taxon>
        <taxon>Bacteroidota</taxon>
        <taxon>Cytophagia</taxon>
        <taxon>Cytophagales</taxon>
        <taxon>Hymenobacteraceae</taxon>
        <taxon>Adhaeribacter</taxon>
    </lineage>
</organism>
<proteinExistence type="predicted"/>
<accession>A0A2T2YEE1</accession>
<comment type="caution">
    <text evidence="1">The sequence shown here is derived from an EMBL/GenBank/DDBJ whole genome shotgun (WGS) entry which is preliminary data.</text>
</comment>
<evidence type="ECO:0000313" key="1">
    <source>
        <dbReference type="EMBL" id="PSR53876.1"/>
    </source>
</evidence>
<sequence length="93" mass="10711">MENNYSRTKLLQTALEHSDKTMEDLEERLNMSYLDIYHNLDSVDPKSFKVINAVADALGIPAAYFWAGMYYDENGKLVPNHPEGTEDWEVPDK</sequence>
<dbReference type="AlphaFoldDB" id="A0A2T2YEE1"/>
<dbReference type="RefSeq" id="WP_106928954.1">
    <property type="nucleotide sequence ID" value="NZ_PYFT01000001.1"/>
</dbReference>
<evidence type="ECO:0000313" key="2">
    <source>
        <dbReference type="Proteomes" id="UP000240357"/>
    </source>
</evidence>
<reference evidence="1 2" key="1">
    <citation type="submission" date="2018-03" db="EMBL/GenBank/DDBJ databases">
        <title>Adhaeribacter sp. HMF7605 Genome sequencing and assembly.</title>
        <authorList>
            <person name="Kang H."/>
            <person name="Kang J."/>
            <person name="Cha I."/>
            <person name="Kim H."/>
            <person name="Joh K."/>
        </authorList>
    </citation>
    <scope>NUCLEOTIDE SEQUENCE [LARGE SCALE GENOMIC DNA]</scope>
    <source>
        <strain evidence="1 2">HMF7605</strain>
    </source>
</reference>
<evidence type="ECO:0008006" key="3">
    <source>
        <dbReference type="Google" id="ProtNLM"/>
    </source>
</evidence>
<dbReference type="EMBL" id="PYFT01000001">
    <property type="protein sequence ID" value="PSR53876.1"/>
    <property type="molecule type" value="Genomic_DNA"/>
</dbReference>
<protein>
    <recommendedName>
        <fullName evidence="3">HTH cro/C1-type domain-containing protein</fullName>
    </recommendedName>
</protein>
<name>A0A2T2YEE1_9BACT</name>
<gene>
    <name evidence="1" type="ORF">AHMF7605_10285</name>
</gene>
<keyword evidence="2" id="KW-1185">Reference proteome</keyword>